<dbReference type="KEGG" id="chv:CHELV3228_0587"/>
<dbReference type="GeneID" id="52036506"/>
<accession>A0AAX2UJM0</accession>
<evidence type="ECO:0000313" key="1">
    <source>
        <dbReference type="EMBL" id="TNB57857.1"/>
    </source>
</evidence>
<comment type="caution">
    <text evidence="1">The sequence shown here is derived from an EMBL/GenBank/DDBJ whole genome shotgun (WGS) entry which is preliminary data.</text>
</comment>
<name>A0AAX2UJM0_9BACT</name>
<dbReference type="CDD" id="cd04183">
    <property type="entry name" value="GT2_BcE_like"/>
    <property type="match status" value="1"/>
</dbReference>
<dbReference type="Gene3D" id="3.90.550.10">
    <property type="entry name" value="Spore Coat Polysaccharide Biosynthesis Protein SpsA, Chain A"/>
    <property type="match status" value="1"/>
</dbReference>
<dbReference type="InterPro" id="IPR016873">
    <property type="entry name" value="Caps_polysacc_synth_BcbE_prd"/>
</dbReference>
<dbReference type="SUPFAM" id="SSF53448">
    <property type="entry name" value="Nucleotide-diphospho-sugar transferases"/>
    <property type="match status" value="1"/>
</dbReference>
<evidence type="ECO:0000313" key="2">
    <source>
        <dbReference type="Proteomes" id="UP000306813"/>
    </source>
</evidence>
<dbReference type="RefSeq" id="WP_082199473.1">
    <property type="nucleotide sequence ID" value="NZ_CP020478.1"/>
</dbReference>
<dbReference type="Proteomes" id="UP000306813">
    <property type="component" value="Unassembled WGS sequence"/>
</dbReference>
<proteinExistence type="predicted"/>
<dbReference type="AlphaFoldDB" id="A0AAX2UJM0"/>
<organism evidence="1 2">
    <name type="scientific">Campylobacter helveticus</name>
    <dbReference type="NCBI Taxonomy" id="28898"/>
    <lineage>
        <taxon>Bacteria</taxon>
        <taxon>Pseudomonadati</taxon>
        <taxon>Campylobacterota</taxon>
        <taxon>Epsilonproteobacteria</taxon>
        <taxon>Campylobacterales</taxon>
        <taxon>Campylobacteraceae</taxon>
        <taxon>Campylobacter</taxon>
    </lineage>
</organism>
<dbReference type="PIRSF" id="PIRSF028162">
    <property type="entry name" value="BcbE_prd"/>
    <property type="match status" value="1"/>
</dbReference>
<dbReference type="InterPro" id="IPR029044">
    <property type="entry name" value="Nucleotide-diphossugar_trans"/>
</dbReference>
<protein>
    <submittedName>
        <fullName evidence="1">Capsular biosynthesis protein</fullName>
    </submittedName>
</protein>
<gene>
    <name evidence="1" type="ORF">FDW42_04185</name>
</gene>
<reference evidence="1 2" key="1">
    <citation type="submission" date="2019-05" db="EMBL/GenBank/DDBJ databases">
        <title>Draft genomes of eight strains of Campylobacter helveticus isolated from cats and a dog in New Zealand.</title>
        <authorList>
            <person name="Bojanic K."/>
            <person name="Midwinter A.C."/>
            <person name="Biggs P.J."/>
            <person name="Acke E."/>
            <person name="Cornelius A.J."/>
            <person name="Marshall J.C."/>
        </authorList>
    </citation>
    <scope>NUCLEOTIDE SEQUENCE [LARGE SCALE GENOMIC DNA]</scope>
    <source>
        <strain evidence="1 2">ACP123b</strain>
    </source>
</reference>
<sequence>MTFIFPMAGLSSRFSKMGYKVPKYMLNLNEKSVFSWVLEGFRAYFECNFLFIYRDINHTKEFIKQECNKLSLNNYQSIELDKPTLGQAHTVALGLEKAKIKDSILIFNIDTFRPHFHLPKTLDLTKIDGYLEVFRGEGEQWSFIMPSDEKLCKVAKTAEKERISSYCSSGIYYFKKSEEFLAIFETMQEKKDLQKGEFYIAPMYNALILKNADIRYELINLDEILFCGTPSEYEDLKRLNLSQKFL</sequence>
<dbReference type="EMBL" id="VDBS01000032">
    <property type="protein sequence ID" value="TNB57857.1"/>
    <property type="molecule type" value="Genomic_DNA"/>
</dbReference>